<proteinExistence type="predicted"/>
<dbReference type="Proteomes" id="UP000267029">
    <property type="component" value="Unassembled WGS sequence"/>
</dbReference>
<evidence type="ECO:0000313" key="2">
    <source>
        <dbReference type="EMBL" id="VDD75023.1"/>
    </source>
</evidence>
<reference evidence="2 3" key="1">
    <citation type="submission" date="2018-10" db="EMBL/GenBank/DDBJ databases">
        <authorList>
            <consortium name="Pathogen Informatics"/>
        </authorList>
    </citation>
    <scope>NUCLEOTIDE SEQUENCE [LARGE SCALE GENOMIC DNA]</scope>
</reference>
<name>A0A0R3U397_MESCO</name>
<evidence type="ECO:0000313" key="3">
    <source>
        <dbReference type="Proteomes" id="UP000267029"/>
    </source>
</evidence>
<feature type="region of interest" description="Disordered" evidence="1">
    <location>
        <begin position="15"/>
        <end position="73"/>
    </location>
</feature>
<dbReference type="AlphaFoldDB" id="A0A0R3U397"/>
<keyword evidence="3" id="KW-1185">Reference proteome</keyword>
<feature type="compositionally biased region" description="Low complexity" evidence="1">
    <location>
        <begin position="54"/>
        <end position="73"/>
    </location>
</feature>
<evidence type="ECO:0000256" key="1">
    <source>
        <dbReference type="SAM" id="MobiDB-lite"/>
    </source>
</evidence>
<reference evidence="4" key="2">
    <citation type="submission" date="2019-11" db="UniProtKB">
        <authorList>
            <consortium name="WormBaseParasite"/>
        </authorList>
    </citation>
    <scope>IDENTIFICATION</scope>
</reference>
<gene>
    <name evidence="2" type="ORF">MCOS_LOCUS1026</name>
</gene>
<accession>A0A0R3U397</accession>
<organism evidence="4">
    <name type="scientific">Mesocestoides corti</name>
    <name type="common">Flatworm</name>
    <dbReference type="NCBI Taxonomy" id="53468"/>
    <lineage>
        <taxon>Eukaryota</taxon>
        <taxon>Metazoa</taxon>
        <taxon>Spiralia</taxon>
        <taxon>Lophotrochozoa</taxon>
        <taxon>Platyhelminthes</taxon>
        <taxon>Cestoda</taxon>
        <taxon>Eucestoda</taxon>
        <taxon>Cyclophyllidea</taxon>
        <taxon>Mesocestoididae</taxon>
        <taxon>Mesocestoides</taxon>
    </lineage>
</organism>
<protein>
    <submittedName>
        <fullName evidence="2 4">Uncharacterized protein</fullName>
    </submittedName>
</protein>
<feature type="compositionally biased region" description="Low complexity" evidence="1">
    <location>
        <begin position="21"/>
        <end position="36"/>
    </location>
</feature>
<sequence>MAFLTSEIITQFAVGMNPKGSENSNANSNNPSATNSVKHLSLDSQQDQYPPPLSRTLSLSPPTSPLWTRLNPS</sequence>
<dbReference type="EMBL" id="UXSR01000111">
    <property type="protein sequence ID" value="VDD75023.1"/>
    <property type="molecule type" value="Genomic_DNA"/>
</dbReference>
<evidence type="ECO:0000313" key="4">
    <source>
        <dbReference type="WBParaSite" id="MCU_005013-RA"/>
    </source>
</evidence>
<dbReference type="WBParaSite" id="MCU_005013-RA">
    <property type="protein sequence ID" value="MCU_005013-RA"/>
    <property type="gene ID" value="MCU_005013"/>
</dbReference>